<evidence type="ECO:0000256" key="1">
    <source>
        <dbReference type="SAM" id="MobiDB-lite"/>
    </source>
</evidence>
<evidence type="ECO:0000256" key="2">
    <source>
        <dbReference type="SAM" id="Phobius"/>
    </source>
</evidence>
<keyword evidence="5" id="KW-1185">Reference proteome</keyword>
<dbReference type="InterPro" id="IPR012495">
    <property type="entry name" value="TadE-like_dom"/>
</dbReference>
<evidence type="ECO:0000259" key="3">
    <source>
        <dbReference type="Pfam" id="PF07811"/>
    </source>
</evidence>
<gene>
    <name evidence="4" type="ORF">G7070_07645</name>
</gene>
<feature type="compositionally biased region" description="Polar residues" evidence="1">
    <location>
        <begin position="15"/>
        <end position="24"/>
    </location>
</feature>
<reference evidence="4 5" key="1">
    <citation type="submission" date="2020-03" db="EMBL/GenBank/DDBJ databases">
        <title>Propioniciclava sp. nov., isolated from Hydrophilus acuminatus.</title>
        <authorList>
            <person name="Hyun D.-W."/>
            <person name="Bae J.-W."/>
        </authorList>
    </citation>
    <scope>NUCLEOTIDE SEQUENCE [LARGE SCALE GENOMIC DNA]</scope>
    <source>
        <strain evidence="4 5">HDW11</strain>
    </source>
</reference>
<accession>A0A6G7YAQ1</accession>
<name>A0A6G7YAQ1_9ACTN</name>
<keyword evidence="2" id="KW-0472">Membrane</keyword>
<feature type="domain" description="TadE-like" evidence="3">
    <location>
        <begin position="30"/>
        <end position="72"/>
    </location>
</feature>
<sequence length="162" mass="16027">MAGPPRWNVPPVFPSNGSPDNAQNEAGRAGSAAVEAVIGVPALLLLVGLLVLGGRTAIAQQAVQAAAADAARSASIARTPAAARSNASHAAHSSLANQDLDCATTSVSVDTAAFGTPVGTPGQVSTTVTCALRLDDIGLPGLGGTKTITATMSSPLDTYRGR</sequence>
<dbReference type="Pfam" id="PF07811">
    <property type="entry name" value="TadE"/>
    <property type="match status" value="1"/>
</dbReference>
<feature type="transmembrane region" description="Helical" evidence="2">
    <location>
        <begin position="32"/>
        <end position="52"/>
    </location>
</feature>
<dbReference type="KEGG" id="prv:G7070_07645"/>
<dbReference type="EMBL" id="CP049865">
    <property type="protein sequence ID" value="QIK73873.1"/>
    <property type="molecule type" value="Genomic_DNA"/>
</dbReference>
<organism evidence="4 5">
    <name type="scientific">Propioniciclava coleopterorum</name>
    <dbReference type="NCBI Taxonomy" id="2714937"/>
    <lineage>
        <taxon>Bacteria</taxon>
        <taxon>Bacillati</taxon>
        <taxon>Actinomycetota</taxon>
        <taxon>Actinomycetes</taxon>
        <taxon>Propionibacteriales</taxon>
        <taxon>Propionibacteriaceae</taxon>
        <taxon>Propioniciclava</taxon>
    </lineage>
</organism>
<dbReference type="AlphaFoldDB" id="A0A6G7YAQ1"/>
<dbReference type="Proteomes" id="UP000501058">
    <property type="component" value="Chromosome"/>
</dbReference>
<evidence type="ECO:0000313" key="4">
    <source>
        <dbReference type="EMBL" id="QIK73873.1"/>
    </source>
</evidence>
<keyword evidence="2" id="KW-0812">Transmembrane</keyword>
<evidence type="ECO:0000313" key="5">
    <source>
        <dbReference type="Proteomes" id="UP000501058"/>
    </source>
</evidence>
<keyword evidence="2" id="KW-1133">Transmembrane helix</keyword>
<protein>
    <submittedName>
        <fullName evidence="4">Pilus assembly protein</fullName>
    </submittedName>
</protein>
<proteinExistence type="predicted"/>
<feature type="region of interest" description="Disordered" evidence="1">
    <location>
        <begin position="1"/>
        <end position="27"/>
    </location>
</feature>